<accession>A0A9C7G8C2</accession>
<protein>
    <recommendedName>
        <fullName evidence="1">Knr4/Smi1-like domain-containing protein</fullName>
    </recommendedName>
</protein>
<dbReference type="Gene3D" id="3.40.1580.10">
    <property type="entry name" value="SMI1/KNR4-like"/>
    <property type="match status" value="1"/>
</dbReference>
<dbReference type="AlphaFoldDB" id="A0A9C7G8C2"/>
<name>A0A9C7G8C2_9BACI</name>
<gene>
    <name evidence="2" type="ORF">NEOCIP111885_01531</name>
</gene>
<reference evidence="2" key="1">
    <citation type="submission" date="2021-10" db="EMBL/GenBank/DDBJ databases">
        <authorList>
            <person name="Criscuolo A."/>
        </authorList>
    </citation>
    <scope>NUCLEOTIDE SEQUENCE</scope>
    <source>
        <strain evidence="2">CIP111885</strain>
    </source>
</reference>
<feature type="domain" description="Knr4/Smi1-like" evidence="1">
    <location>
        <begin position="14"/>
        <end position="139"/>
    </location>
</feature>
<dbReference type="SUPFAM" id="SSF160631">
    <property type="entry name" value="SMI1/KNR4-like"/>
    <property type="match status" value="1"/>
</dbReference>
<dbReference type="Pfam" id="PF14568">
    <property type="entry name" value="SUKH_6"/>
    <property type="match status" value="1"/>
</dbReference>
<proteinExistence type="predicted"/>
<dbReference type="Proteomes" id="UP000789845">
    <property type="component" value="Unassembled WGS sequence"/>
</dbReference>
<dbReference type="SMART" id="SM00860">
    <property type="entry name" value="SMI1_KNR4"/>
    <property type="match status" value="1"/>
</dbReference>
<comment type="caution">
    <text evidence="2">The sequence shown here is derived from an EMBL/GenBank/DDBJ whole genome shotgun (WGS) entry which is preliminary data.</text>
</comment>
<evidence type="ECO:0000259" key="1">
    <source>
        <dbReference type="SMART" id="SM00860"/>
    </source>
</evidence>
<dbReference type="InterPro" id="IPR018958">
    <property type="entry name" value="Knr4/Smi1-like_dom"/>
</dbReference>
<evidence type="ECO:0000313" key="3">
    <source>
        <dbReference type="Proteomes" id="UP000789845"/>
    </source>
</evidence>
<organism evidence="2 3">
    <name type="scientific">Pseudoneobacillus rhizosphaerae</name>
    <dbReference type="NCBI Taxonomy" id="2880968"/>
    <lineage>
        <taxon>Bacteria</taxon>
        <taxon>Bacillati</taxon>
        <taxon>Bacillota</taxon>
        <taxon>Bacilli</taxon>
        <taxon>Bacillales</taxon>
        <taxon>Bacillaceae</taxon>
        <taxon>Pseudoneobacillus</taxon>
    </lineage>
</organism>
<sequence length="143" mass="16387">MVIDMNNISWKRVKPLQNSIEEFEKEQGLTIPNVLKELIQLHNGGRPSPNIFSTLSGKEVEMKALLSYNKQDIENIYKVIGYFKEQFNGKLLPFATEPSGDYFCLNLNNLSIVYWEHETNEISEVAKYGDSAYASFGLRNDES</sequence>
<dbReference type="EMBL" id="CAKJTG010000007">
    <property type="protein sequence ID" value="CAG9607839.1"/>
    <property type="molecule type" value="Genomic_DNA"/>
</dbReference>
<evidence type="ECO:0000313" key="2">
    <source>
        <dbReference type="EMBL" id="CAG9607839.1"/>
    </source>
</evidence>
<dbReference type="InterPro" id="IPR037883">
    <property type="entry name" value="Knr4/Smi1-like_sf"/>
</dbReference>
<keyword evidence="3" id="KW-1185">Reference proteome</keyword>